<gene>
    <name evidence="10" type="ORF">DACRYDRAFT_22023</name>
</gene>
<reference evidence="10 11" key="1">
    <citation type="journal article" date="2012" name="Science">
        <title>The Paleozoic origin of enzymatic lignin decomposition reconstructed from 31 fungal genomes.</title>
        <authorList>
            <person name="Floudas D."/>
            <person name="Binder M."/>
            <person name="Riley R."/>
            <person name="Barry K."/>
            <person name="Blanchette R.A."/>
            <person name="Henrissat B."/>
            <person name="Martinez A.T."/>
            <person name="Otillar R."/>
            <person name="Spatafora J.W."/>
            <person name="Yadav J.S."/>
            <person name="Aerts A."/>
            <person name="Benoit I."/>
            <person name="Boyd A."/>
            <person name="Carlson A."/>
            <person name="Copeland A."/>
            <person name="Coutinho P.M."/>
            <person name="de Vries R.P."/>
            <person name="Ferreira P."/>
            <person name="Findley K."/>
            <person name="Foster B."/>
            <person name="Gaskell J."/>
            <person name="Glotzer D."/>
            <person name="Gorecki P."/>
            <person name="Heitman J."/>
            <person name="Hesse C."/>
            <person name="Hori C."/>
            <person name="Igarashi K."/>
            <person name="Jurgens J.A."/>
            <person name="Kallen N."/>
            <person name="Kersten P."/>
            <person name="Kohler A."/>
            <person name="Kuees U."/>
            <person name="Kumar T.K.A."/>
            <person name="Kuo A."/>
            <person name="LaButti K."/>
            <person name="Larrondo L.F."/>
            <person name="Lindquist E."/>
            <person name="Ling A."/>
            <person name="Lombard V."/>
            <person name="Lucas S."/>
            <person name="Lundell T."/>
            <person name="Martin R."/>
            <person name="McLaughlin D.J."/>
            <person name="Morgenstern I."/>
            <person name="Morin E."/>
            <person name="Murat C."/>
            <person name="Nagy L.G."/>
            <person name="Nolan M."/>
            <person name="Ohm R.A."/>
            <person name="Patyshakuliyeva A."/>
            <person name="Rokas A."/>
            <person name="Ruiz-Duenas F.J."/>
            <person name="Sabat G."/>
            <person name="Salamov A."/>
            <person name="Samejima M."/>
            <person name="Schmutz J."/>
            <person name="Slot J.C."/>
            <person name="St John F."/>
            <person name="Stenlid J."/>
            <person name="Sun H."/>
            <person name="Sun S."/>
            <person name="Syed K."/>
            <person name="Tsang A."/>
            <person name="Wiebenga A."/>
            <person name="Young D."/>
            <person name="Pisabarro A."/>
            <person name="Eastwood D.C."/>
            <person name="Martin F."/>
            <person name="Cullen D."/>
            <person name="Grigoriev I.V."/>
            <person name="Hibbett D.S."/>
        </authorList>
    </citation>
    <scope>NUCLEOTIDE SEQUENCE [LARGE SCALE GENOMIC DNA]</scope>
    <source>
        <strain evidence="10 11">DJM-731 SS1</strain>
    </source>
</reference>
<evidence type="ECO:0000256" key="5">
    <source>
        <dbReference type="ARBA" id="ARBA00022777"/>
    </source>
</evidence>
<evidence type="ECO:0000256" key="8">
    <source>
        <dbReference type="ARBA" id="ARBA00048679"/>
    </source>
</evidence>
<evidence type="ECO:0000256" key="7">
    <source>
        <dbReference type="ARBA" id="ARBA00047899"/>
    </source>
</evidence>
<name>M5G0S8_DACPD</name>
<protein>
    <recommendedName>
        <fullName evidence="1">non-specific serine/threonine protein kinase</fullName>
        <ecNumber evidence="1">2.7.11.1</ecNumber>
    </recommendedName>
</protein>
<dbReference type="GO" id="GO:0005524">
    <property type="term" value="F:ATP binding"/>
    <property type="evidence" value="ECO:0007669"/>
    <property type="project" value="UniProtKB-KW"/>
</dbReference>
<evidence type="ECO:0000259" key="9">
    <source>
        <dbReference type="Pfam" id="PF01163"/>
    </source>
</evidence>
<dbReference type="RefSeq" id="XP_040629243.1">
    <property type="nucleotide sequence ID" value="XM_040772645.1"/>
</dbReference>
<dbReference type="HOGENOM" id="CLU_013871_0_0_1"/>
<evidence type="ECO:0000313" key="11">
    <source>
        <dbReference type="Proteomes" id="UP000030653"/>
    </source>
</evidence>
<dbReference type="Proteomes" id="UP000030653">
    <property type="component" value="Unassembled WGS sequence"/>
</dbReference>
<keyword evidence="11" id="KW-1185">Reference proteome</keyword>
<organism evidence="10 11">
    <name type="scientific">Dacryopinax primogenitus (strain DJM 731)</name>
    <name type="common">Brown rot fungus</name>
    <dbReference type="NCBI Taxonomy" id="1858805"/>
    <lineage>
        <taxon>Eukaryota</taxon>
        <taxon>Fungi</taxon>
        <taxon>Dikarya</taxon>
        <taxon>Basidiomycota</taxon>
        <taxon>Agaricomycotina</taxon>
        <taxon>Dacrymycetes</taxon>
        <taxon>Dacrymycetales</taxon>
        <taxon>Dacrymycetaceae</taxon>
        <taxon>Dacryopinax</taxon>
    </lineage>
</organism>
<dbReference type="OrthoDB" id="3041868at2759"/>
<accession>M5G0S8</accession>
<comment type="catalytic activity">
    <reaction evidence="8">
        <text>L-seryl-[protein] + ATP = O-phospho-L-seryl-[protein] + ADP + H(+)</text>
        <dbReference type="Rhea" id="RHEA:17989"/>
        <dbReference type="Rhea" id="RHEA-COMP:9863"/>
        <dbReference type="Rhea" id="RHEA-COMP:11604"/>
        <dbReference type="ChEBI" id="CHEBI:15378"/>
        <dbReference type="ChEBI" id="CHEBI:29999"/>
        <dbReference type="ChEBI" id="CHEBI:30616"/>
        <dbReference type="ChEBI" id="CHEBI:83421"/>
        <dbReference type="ChEBI" id="CHEBI:456216"/>
        <dbReference type="EC" id="2.7.11.1"/>
    </reaction>
</comment>
<keyword evidence="6" id="KW-0067">ATP-binding</keyword>
<dbReference type="AlphaFoldDB" id="M5G0S8"/>
<comment type="catalytic activity">
    <reaction evidence="7">
        <text>L-threonyl-[protein] + ATP = O-phospho-L-threonyl-[protein] + ADP + H(+)</text>
        <dbReference type="Rhea" id="RHEA:46608"/>
        <dbReference type="Rhea" id="RHEA-COMP:11060"/>
        <dbReference type="Rhea" id="RHEA-COMP:11605"/>
        <dbReference type="ChEBI" id="CHEBI:15378"/>
        <dbReference type="ChEBI" id="CHEBI:30013"/>
        <dbReference type="ChEBI" id="CHEBI:30616"/>
        <dbReference type="ChEBI" id="CHEBI:61977"/>
        <dbReference type="ChEBI" id="CHEBI:456216"/>
        <dbReference type="EC" id="2.7.11.1"/>
    </reaction>
</comment>
<evidence type="ECO:0000256" key="4">
    <source>
        <dbReference type="ARBA" id="ARBA00022741"/>
    </source>
</evidence>
<dbReference type="Pfam" id="PF01163">
    <property type="entry name" value="RIO1"/>
    <property type="match status" value="1"/>
</dbReference>
<dbReference type="EMBL" id="JH795862">
    <property type="protein sequence ID" value="EJU02349.1"/>
    <property type="molecule type" value="Genomic_DNA"/>
</dbReference>
<proteinExistence type="predicted"/>
<dbReference type="Gene3D" id="1.10.510.10">
    <property type="entry name" value="Transferase(Phosphotransferase) domain 1"/>
    <property type="match status" value="1"/>
</dbReference>
<dbReference type="STRING" id="1858805.M5G0S8"/>
<dbReference type="InterPro" id="IPR018934">
    <property type="entry name" value="RIO_dom"/>
</dbReference>
<dbReference type="InterPro" id="IPR011009">
    <property type="entry name" value="Kinase-like_dom_sf"/>
</dbReference>
<dbReference type="EC" id="2.7.11.1" evidence="1"/>
<evidence type="ECO:0000256" key="6">
    <source>
        <dbReference type="ARBA" id="ARBA00022840"/>
    </source>
</evidence>
<keyword evidence="3" id="KW-0808">Transferase</keyword>
<keyword evidence="2" id="KW-0723">Serine/threonine-protein kinase</keyword>
<dbReference type="GeneID" id="63687707"/>
<sequence>MLFVGRPIAQKLTRTLNLDLLVNEDYLKEVSWFFQCIRRGITKLKTYYAQLRRVDEPFDENFYPVHTQIAIKKDSVDFIAKIQYDGWPEINEDNLGTRPVFSGIMTVEGQEPEACIIKFVDLYGIAVQEHIVTTLGAAPKIYGVQRLSPTLQMVVMEKIADGERLIELGHVTEQRWNNIKAQLRELAEVLKAANFVHGDIRSPNILLTPDDRVKLIDFDTAGKEGEVFYPANINMMIDWPEGVGPGKLIRTVHDQVMIARLADFNFS</sequence>
<evidence type="ECO:0000313" key="10">
    <source>
        <dbReference type="EMBL" id="EJU02349.1"/>
    </source>
</evidence>
<evidence type="ECO:0000256" key="3">
    <source>
        <dbReference type="ARBA" id="ARBA00022679"/>
    </source>
</evidence>
<keyword evidence="4" id="KW-0547">Nucleotide-binding</keyword>
<keyword evidence="5" id="KW-0418">Kinase</keyword>
<evidence type="ECO:0000256" key="1">
    <source>
        <dbReference type="ARBA" id="ARBA00012513"/>
    </source>
</evidence>
<dbReference type="SUPFAM" id="SSF56112">
    <property type="entry name" value="Protein kinase-like (PK-like)"/>
    <property type="match status" value="1"/>
</dbReference>
<evidence type="ECO:0000256" key="2">
    <source>
        <dbReference type="ARBA" id="ARBA00022527"/>
    </source>
</evidence>
<dbReference type="GO" id="GO:0004674">
    <property type="term" value="F:protein serine/threonine kinase activity"/>
    <property type="evidence" value="ECO:0007669"/>
    <property type="project" value="UniProtKB-KW"/>
</dbReference>
<feature type="domain" description="RIO-type" evidence="9">
    <location>
        <begin position="152"/>
        <end position="218"/>
    </location>
</feature>